<dbReference type="SUPFAM" id="SSF50494">
    <property type="entry name" value="Trypsin-like serine proteases"/>
    <property type="match status" value="1"/>
</dbReference>
<gene>
    <name evidence="11" type="ORF">OKA104_LOCUS48269</name>
</gene>
<dbReference type="PROSITE" id="PS00135">
    <property type="entry name" value="TRYPSIN_SER"/>
    <property type="match status" value="1"/>
</dbReference>
<feature type="transmembrane region" description="Helical" evidence="9">
    <location>
        <begin position="131"/>
        <end position="149"/>
    </location>
</feature>
<evidence type="ECO:0000256" key="9">
    <source>
        <dbReference type="SAM" id="Phobius"/>
    </source>
</evidence>
<accession>A0A820KES9</accession>
<keyword evidence="3" id="KW-0645">Protease</keyword>
<keyword evidence="9" id="KW-0812">Transmembrane</keyword>
<evidence type="ECO:0000259" key="10">
    <source>
        <dbReference type="PROSITE" id="PS50240"/>
    </source>
</evidence>
<evidence type="ECO:0000256" key="4">
    <source>
        <dbReference type="ARBA" id="ARBA00022729"/>
    </source>
</evidence>
<dbReference type="PROSITE" id="PS50240">
    <property type="entry name" value="TRYPSIN_DOM"/>
    <property type="match status" value="1"/>
</dbReference>
<evidence type="ECO:0000256" key="3">
    <source>
        <dbReference type="ARBA" id="ARBA00022670"/>
    </source>
</evidence>
<keyword evidence="9" id="KW-1133">Transmembrane helix</keyword>
<keyword evidence="9" id="KW-0472">Membrane</keyword>
<keyword evidence="6" id="KW-0720">Serine protease</keyword>
<dbReference type="InterPro" id="IPR043504">
    <property type="entry name" value="Peptidase_S1_PA_chymotrypsin"/>
</dbReference>
<dbReference type="InterPro" id="IPR001254">
    <property type="entry name" value="Trypsin_dom"/>
</dbReference>
<sequence length="150" mass="16097">YDIERQFCAMVDGGGKDSCQGDSGGPIHQWLGDRWEQVGIVSYGTGCAQPTNPGVYTRLSLYHDWIYNTINRVPTSTKEPDRTTTLTITATATATITTTGTITTTTATSTTTTTSETDACPHCANGGANTVGANLFFGLIFHVLFLFVLF</sequence>
<evidence type="ECO:0000256" key="2">
    <source>
        <dbReference type="ARBA" id="ARBA00022525"/>
    </source>
</evidence>
<keyword evidence="7" id="KW-1015">Disulfide bond</keyword>
<comment type="caution">
    <text evidence="11">The sequence shown here is derived from an EMBL/GenBank/DDBJ whole genome shotgun (WGS) entry which is preliminary data.</text>
</comment>
<dbReference type="InterPro" id="IPR033116">
    <property type="entry name" value="TRYPSIN_SER"/>
</dbReference>
<comment type="subcellular location">
    <subcellularLocation>
        <location evidence="1">Secreted</location>
    </subcellularLocation>
</comment>
<keyword evidence="8" id="KW-0325">Glycoprotein</keyword>
<dbReference type="Gene3D" id="2.40.10.10">
    <property type="entry name" value="Trypsin-like serine proteases"/>
    <property type="match status" value="1"/>
</dbReference>
<feature type="domain" description="Peptidase S1" evidence="10">
    <location>
        <begin position="1"/>
        <end position="71"/>
    </location>
</feature>
<evidence type="ECO:0000256" key="8">
    <source>
        <dbReference type="ARBA" id="ARBA00023180"/>
    </source>
</evidence>
<dbReference type="PANTHER" id="PTHR24264:SF65">
    <property type="entry name" value="SRCR DOMAIN-CONTAINING PROTEIN"/>
    <property type="match status" value="1"/>
</dbReference>
<reference evidence="11" key="1">
    <citation type="submission" date="2021-02" db="EMBL/GenBank/DDBJ databases">
        <authorList>
            <person name="Nowell W R."/>
        </authorList>
    </citation>
    <scope>NUCLEOTIDE SEQUENCE</scope>
</reference>
<evidence type="ECO:0000256" key="5">
    <source>
        <dbReference type="ARBA" id="ARBA00022801"/>
    </source>
</evidence>
<keyword evidence="2" id="KW-0964">Secreted</keyword>
<dbReference type="FunFam" id="2.40.10.10:FF:000054">
    <property type="entry name" value="Complement C1r subcomponent"/>
    <property type="match status" value="1"/>
</dbReference>
<keyword evidence="4" id="KW-0732">Signal</keyword>
<keyword evidence="5" id="KW-0378">Hydrolase</keyword>
<evidence type="ECO:0000313" key="12">
    <source>
        <dbReference type="Proteomes" id="UP000663881"/>
    </source>
</evidence>
<feature type="non-terminal residue" evidence="11">
    <location>
        <position position="1"/>
    </location>
</feature>
<dbReference type="InterPro" id="IPR009003">
    <property type="entry name" value="Peptidase_S1_PA"/>
</dbReference>
<dbReference type="GO" id="GO:0006508">
    <property type="term" value="P:proteolysis"/>
    <property type="evidence" value="ECO:0007669"/>
    <property type="project" value="UniProtKB-KW"/>
</dbReference>
<proteinExistence type="predicted"/>
<organism evidence="11 12">
    <name type="scientific">Adineta steineri</name>
    <dbReference type="NCBI Taxonomy" id="433720"/>
    <lineage>
        <taxon>Eukaryota</taxon>
        <taxon>Metazoa</taxon>
        <taxon>Spiralia</taxon>
        <taxon>Gnathifera</taxon>
        <taxon>Rotifera</taxon>
        <taxon>Eurotatoria</taxon>
        <taxon>Bdelloidea</taxon>
        <taxon>Adinetida</taxon>
        <taxon>Adinetidae</taxon>
        <taxon>Adineta</taxon>
    </lineage>
</organism>
<dbReference type="AlphaFoldDB" id="A0A820KES9"/>
<evidence type="ECO:0000256" key="6">
    <source>
        <dbReference type="ARBA" id="ARBA00022825"/>
    </source>
</evidence>
<dbReference type="PANTHER" id="PTHR24264">
    <property type="entry name" value="TRYPSIN-RELATED"/>
    <property type="match status" value="1"/>
</dbReference>
<name>A0A820KES9_9BILA</name>
<evidence type="ECO:0000256" key="7">
    <source>
        <dbReference type="ARBA" id="ARBA00023157"/>
    </source>
</evidence>
<dbReference type="GO" id="GO:0004252">
    <property type="term" value="F:serine-type endopeptidase activity"/>
    <property type="evidence" value="ECO:0007669"/>
    <property type="project" value="InterPro"/>
</dbReference>
<dbReference type="EMBL" id="CAJOAY010020580">
    <property type="protein sequence ID" value="CAF4340764.1"/>
    <property type="molecule type" value="Genomic_DNA"/>
</dbReference>
<dbReference type="InterPro" id="IPR050127">
    <property type="entry name" value="Serine_Proteases_S1"/>
</dbReference>
<dbReference type="Pfam" id="PF00089">
    <property type="entry name" value="Trypsin"/>
    <property type="match status" value="1"/>
</dbReference>
<dbReference type="GO" id="GO:0005615">
    <property type="term" value="C:extracellular space"/>
    <property type="evidence" value="ECO:0007669"/>
    <property type="project" value="TreeGrafter"/>
</dbReference>
<protein>
    <recommendedName>
        <fullName evidence="10">Peptidase S1 domain-containing protein</fullName>
    </recommendedName>
</protein>
<dbReference type="Proteomes" id="UP000663881">
    <property type="component" value="Unassembled WGS sequence"/>
</dbReference>
<evidence type="ECO:0000256" key="1">
    <source>
        <dbReference type="ARBA" id="ARBA00004613"/>
    </source>
</evidence>
<evidence type="ECO:0000313" key="11">
    <source>
        <dbReference type="EMBL" id="CAF4340764.1"/>
    </source>
</evidence>